<dbReference type="InterPro" id="IPR014731">
    <property type="entry name" value="ETF_asu_C"/>
</dbReference>
<keyword evidence="4" id="KW-0408">Iron</keyword>
<dbReference type="SUPFAM" id="SSF52402">
    <property type="entry name" value="Adenine nucleotide alpha hydrolases-like"/>
    <property type="match status" value="1"/>
</dbReference>
<dbReference type="InterPro" id="IPR017900">
    <property type="entry name" value="4Fe4S_Fe_S_CS"/>
</dbReference>
<dbReference type="PANTHER" id="PTHR43153">
    <property type="entry name" value="ELECTRON TRANSFER FLAVOPROTEIN ALPHA"/>
    <property type="match status" value="1"/>
</dbReference>
<evidence type="ECO:0000313" key="9">
    <source>
        <dbReference type="Proteomes" id="UP000753256"/>
    </source>
</evidence>
<dbReference type="Gene3D" id="3.40.50.620">
    <property type="entry name" value="HUPs"/>
    <property type="match status" value="1"/>
</dbReference>
<dbReference type="PROSITE" id="PS00198">
    <property type="entry name" value="4FE4S_FER_1"/>
    <property type="match status" value="1"/>
</dbReference>
<name>A0A921LSU8_9ACTN</name>
<dbReference type="InterPro" id="IPR033947">
    <property type="entry name" value="ETF_alpha_N"/>
</dbReference>
<evidence type="ECO:0000256" key="3">
    <source>
        <dbReference type="ARBA" id="ARBA00022723"/>
    </source>
</evidence>
<dbReference type="Gene3D" id="3.30.70.20">
    <property type="match status" value="1"/>
</dbReference>
<accession>A0A921LSU8</accession>
<dbReference type="EMBL" id="DYUZ01000008">
    <property type="protein sequence ID" value="HJG36649.1"/>
    <property type="molecule type" value="Genomic_DNA"/>
</dbReference>
<comment type="function">
    <text evidence="6">The electron transfer flavoprotein serves as a specific electron acceptor for other dehydrogenases. It transfers the electrons to the main respiratory chain via ETF-ubiquinone oxidoreductase (ETF dehydrogenase).</text>
</comment>
<keyword evidence="5" id="KW-0411">Iron-sulfur</keyword>
<dbReference type="GO" id="GO:0046872">
    <property type="term" value="F:metal ion binding"/>
    <property type="evidence" value="ECO:0007669"/>
    <property type="project" value="UniProtKB-KW"/>
</dbReference>
<dbReference type="GO" id="GO:0009055">
    <property type="term" value="F:electron transfer activity"/>
    <property type="evidence" value="ECO:0007669"/>
    <property type="project" value="InterPro"/>
</dbReference>
<comment type="similarity">
    <text evidence="1">Belongs to the ETF alpha-subunit/FixB family.</text>
</comment>
<proteinExistence type="inferred from homology"/>
<dbReference type="Pfam" id="PF12838">
    <property type="entry name" value="Fer4_7"/>
    <property type="match status" value="1"/>
</dbReference>
<evidence type="ECO:0000256" key="2">
    <source>
        <dbReference type="ARBA" id="ARBA00011355"/>
    </source>
</evidence>
<comment type="subunit">
    <text evidence="2">Heterodimer of an alpha and a beta subunit.</text>
</comment>
<protein>
    <submittedName>
        <fullName evidence="8">Electron transfer flavoprotein subunit alpha</fullName>
    </submittedName>
</protein>
<dbReference type="InterPro" id="IPR029035">
    <property type="entry name" value="DHS-like_NAD/FAD-binding_dom"/>
</dbReference>
<dbReference type="GO" id="GO:0051536">
    <property type="term" value="F:iron-sulfur cluster binding"/>
    <property type="evidence" value="ECO:0007669"/>
    <property type="project" value="UniProtKB-KW"/>
</dbReference>
<dbReference type="Proteomes" id="UP000753256">
    <property type="component" value="Unassembled WGS sequence"/>
</dbReference>
<dbReference type="SMART" id="SM00893">
    <property type="entry name" value="ETF"/>
    <property type="match status" value="1"/>
</dbReference>
<sequence length="433" mass="44741">MSGLVIDAEHCIGCKRCIRTCAFGGIEVRDRLAHPTEACTLCGSCVDACPVGALAIERPEATGNGAREDAFGEGGLSAYRDIWVVAQRDAFGRVLPVTLELVAKARELACERGCDVVAVLAEGASEPVATPGFSSALQPASTPADTLLAAGADVVLRCRDERLAAQDPEVMAAWLAALARERLPEVVLMGATALGREVAPRVAVQLQTGLTADCTELALDPATGLLQQTRPAFGGNLMATIECPAHRPQMATVRPGVFAGLAQQGASSAGSASAAGCNAREGMIEDVMLAFDIVPRVRVIEREKAAAGSSITQAKRLVVVGRGIGGKKNLALAEHLAELLGAELGCTRPLVEAGWLDYAHQVGQTGASVAPEFLLSLGVSGAIQHVAGIGGAQTIIAVNDDPAAPIFGAAQYRVVADCVAFARELVRQLEGRG</sequence>
<dbReference type="GO" id="GO:0050660">
    <property type="term" value="F:flavin adenine dinucleotide binding"/>
    <property type="evidence" value="ECO:0007669"/>
    <property type="project" value="InterPro"/>
</dbReference>
<dbReference type="GO" id="GO:0033539">
    <property type="term" value="P:fatty acid beta-oxidation using acyl-CoA dehydrogenase"/>
    <property type="evidence" value="ECO:0007669"/>
    <property type="project" value="TreeGrafter"/>
</dbReference>
<reference evidence="8" key="2">
    <citation type="submission" date="2021-09" db="EMBL/GenBank/DDBJ databases">
        <authorList>
            <person name="Gilroy R."/>
        </authorList>
    </citation>
    <scope>NUCLEOTIDE SEQUENCE</scope>
    <source>
        <strain evidence="8">ChiHjej13B12-9602</strain>
    </source>
</reference>
<dbReference type="InterPro" id="IPR014729">
    <property type="entry name" value="Rossmann-like_a/b/a_fold"/>
</dbReference>
<dbReference type="Gene3D" id="3.40.50.1220">
    <property type="entry name" value="TPP-binding domain"/>
    <property type="match status" value="1"/>
</dbReference>
<feature type="domain" description="4Fe-4S ferredoxin-type" evidence="7">
    <location>
        <begin position="2"/>
        <end position="31"/>
    </location>
</feature>
<dbReference type="PANTHER" id="PTHR43153:SF1">
    <property type="entry name" value="ELECTRON TRANSFER FLAVOPROTEIN SUBUNIT ALPHA, MITOCHONDRIAL"/>
    <property type="match status" value="1"/>
</dbReference>
<dbReference type="SUPFAM" id="SSF54862">
    <property type="entry name" value="4Fe-4S ferredoxins"/>
    <property type="match status" value="1"/>
</dbReference>
<evidence type="ECO:0000256" key="5">
    <source>
        <dbReference type="ARBA" id="ARBA00023014"/>
    </source>
</evidence>
<dbReference type="InterPro" id="IPR001308">
    <property type="entry name" value="ETF_a/FixB"/>
</dbReference>
<dbReference type="RefSeq" id="WP_273188923.1">
    <property type="nucleotide sequence ID" value="NZ_DYUZ01000008.1"/>
</dbReference>
<organism evidence="8 9">
    <name type="scientific">Enorma phocaeensis</name>
    <dbReference type="NCBI Taxonomy" id="1871019"/>
    <lineage>
        <taxon>Bacteria</taxon>
        <taxon>Bacillati</taxon>
        <taxon>Actinomycetota</taxon>
        <taxon>Coriobacteriia</taxon>
        <taxon>Coriobacteriales</taxon>
        <taxon>Coriobacteriaceae</taxon>
        <taxon>Enorma</taxon>
    </lineage>
</organism>
<dbReference type="InterPro" id="IPR017896">
    <property type="entry name" value="4Fe4S_Fe-S-bd"/>
</dbReference>
<evidence type="ECO:0000256" key="4">
    <source>
        <dbReference type="ARBA" id="ARBA00023004"/>
    </source>
</evidence>
<dbReference type="PROSITE" id="PS51379">
    <property type="entry name" value="4FE4S_FER_2"/>
    <property type="match status" value="2"/>
</dbReference>
<evidence type="ECO:0000259" key="7">
    <source>
        <dbReference type="PROSITE" id="PS51379"/>
    </source>
</evidence>
<dbReference type="Pfam" id="PF00766">
    <property type="entry name" value="ETF_alpha"/>
    <property type="match status" value="1"/>
</dbReference>
<dbReference type="CDD" id="cd01715">
    <property type="entry name" value="ETF_alpha"/>
    <property type="match status" value="1"/>
</dbReference>
<evidence type="ECO:0000256" key="6">
    <source>
        <dbReference type="ARBA" id="ARBA00025649"/>
    </source>
</evidence>
<evidence type="ECO:0000256" key="1">
    <source>
        <dbReference type="ARBA" id="ARBA00005817"/>
    </source>
</evidence>
<evidence type="ECO:0000313" key="8">
    <source>
        <dbReference type="EMBL" id="HJG36649.1"/>
    </source>
</evidence>
<dbReference type="SUPFAM" id="SSF52467">
    <property type="entry name" value="DHS-like NAD/FAD-binding domain"/>
    <property type="match status" value="1"/>
</dbReference>
<feature type="domain" description="4Fe-4S ferredoxin-type" evidence="7">
    <location>
        <begin position="36"/>
        <end position="59"/>
    </location>
</feature>
<dbReference type="InterPro" id="IPR014730">
    <property type="entry name" value="ETF_a/b_N"/>
</dbReference>
<keyword evidence="3" id="KW-0479">Metal-binding</keyword>
<dbReference type="Pfam" id="PF01012">
    <property type="entry name" value="ETF"/>
    <property type="match status" value="1"/>
</dbReference>
<dbReference type="AlphaFoldDB" id="A0A921LSU8"/>
<reference evidence="8" key="1">
    <citation type="journal article" date="2021" name="PeerJ">
        <title>Extensive microbial diversity within the chicken gut microbiome revealed by metagenomics and culture.</title>
        <authorList>
            <person name="Gilroy R."/>
            <person name="Ravi A."/>
            <person name="Getino M."/>
            <person name="Pursley I."/>
            <person name="Horton D.L."/>
            <person name="Alikhan N.F."/>
            <person name="Baker D."/>
            <person name="Gharbi K."/>
            <person name="Hall N."/>
            <person name="Watson M."/>
            <person name="Adriaenssens E.M."/>
            <person name="Foster-Nyarko E."/>
            <person name="Jarju S."/>
            <person name="Secka A."/>
            <person name="Antonio M."/>
            <person name="Oren A."/>
            <person name="Chaudhuri R.R."/>
            <person name="La Ragione R."/>
            <person name="Hildebrand F."/>
            <person name="Pallen M.J."/>
        </authorList>
    </citation>
    <scope>NUCLEOTIDE SEQUENCE</scope>
    <source>
        <strain evidence="8">ChiHjej13B12-9602</strain>
    </source>
</reference>
<gene>
    <name evidence="8" type="ORF">K8V70_02125</name>
</gene>
<comment type="caution">
    <text evidence="8">The sequence shown here is derived from an EMBL/GenBank/DDBJ whole genome shotgun (WGS) entry which is preliminary data.</text>
</comment>